<evidence type="ECO:0000256" key="1">
    <source>
        <dbReference type="SAM" id="SignalP"/>
    </source>
</evidence>
<feature type="chain" id="PRO_5011457420" description="DUF4019 domain-containing protein" evidence="1">
    <location>
        <begin position="21"/>
        <end position="138"/>
    </location>
</feature>
<accession>A0A1H8D791</accession>
<sequence length="138" mass="15781">MLKQMVMLWLLMLIVSTVTAAEQDFLEEIESSARAWLGLNDEGRYVESWKNSSEHFRNKMTESAWIKKAGEIRKPLGAMEARYIATAGQAKKLSGLPEGEYVVLQFYTTFKERTLALETVTLAKEKDVVWRVADYAVK</sequence>
<reference evidence="2 3" key="1">
    <citation type="submission" date="2016-10" db="EMBL/GenBank/DDBJ databases">
        <authorList>
            <person name="de Groot N.N."/>
        </authorList>
    </citation>
    <scope>NUCLEOTIDE SEQUENCE [LARGE SCALE GENOMIC DNA]</scope>
    <source>
        <strain evidence="2 3">Nm22</strain>
    </source>
</reference>
<protein>
    <recommendedName>
        <fullName evidence="4">DUF4019 domain-containing protein</fullName>
    </recommendedName>
</protein>
<dbReference type="STRING" id="917.SAMN05216326_10618"/>
<keyword evidence="1" id="KW-0732">Signal</keyword>
<evidence type="ECO:0000313" key="2">
    <source>
        <dbReference type="EMBL" id="SEN03046.1"/>
    </source>
</evidence>
<dbReference type="Pfam" id="PF13211">
    <property type="entry name" value="DUF4019"/>
    <property type="match status" value="1"/>
</dbReference>
<organism evidence="2 3">
    <name type="scientific">Nitrosomonas marina</name>
    <dbReference type="NCBI Taxonomy" id="917"/>
    <lineage>
        <taxon>Bacteria</taxon>
        <taxon>Pseudomonadati</taxon>
        <taxon>Pseudomonadota</taxon>
        <taxon>Betaproteobacteria</taxon>
        <taxon>Nitrosomonadales</taxon>
        <taxon>Nitrosomonadaceae</taxon>
        <taxon>Nitrosomonas</taxon>
    </lineage>
</organism>
<evidence type="ECO:0008006" key="4">
    <source>
        <dbReference type="Google" id="ProtNLM"/>
    </source>
</evidence>
<name>A0A1H8D791_9PROT</name>
<dbReference type="Proteomes" id="UP000199459">
    <property type="component" value="Unassembled WGS sequence"/>
</dbReference>
<gene>
    <name evidence="2" type="ORF">SAMN05216325_10684</name>
</gene>
<proteinExistence type="predicted"/>
<dbReference type="EMBL" id="FOCP01000006">
    <property type="protein sequence ID" value="SEN03046.1"/>
    <property type="molecule type" value="Genomic_DNA"/>
</dbReference>
<dbReference type="RefSeq" id="WP_090629414.1">
    <property type="nucleotide sequence ID" value="NZ_FOCP01000006.1"/>
</dbReference>
<dbReference type="OrthoDB" id="21915at2"/>
<dbReference type="InterPro" id="IPR025091">
    <property type="entry name" value="DUF4019"/>
</dbReference>
<dbReference type="AlphaFoldDB" id="A0A1H8D791"/>
<feature type="signal peptide" evidence="1">
    <location>
        <begin position="1"/>
        <end position="20"/>
    </location>
</feature>
<evidence type="ECO:0000313" key="3">
    <source>
        <dbReference type="Proteomes" id="UP000199459"/>
    </source>
</evidence>